<proteinExistence type="predicted"/>
<evidence type="ECO:0000313" key="1">
    <source>
        <dbReference type="EMBL" id="KAG0481656.1"/>
    </source>
</evidence>
<dbReference type="OrthoDB" id="10264062at2759"/>
<organism evidence="1 2">
    <name type="scientific">Vanilla planifolia</name>
    <name type="common">Vanilla</name>
    <dbReference type="NCBI Taxonomy" id="51239"/>
    <lineage>
        <taxon>Eukaryota</taxon>
        <taxon>Viridiplantae</taxon>
        <taxon>Streptophyta</taxon>
        <taxon>Embryophyta</taxon>
        <taxon>Tracheophyta</taxon>
        <taxon>Spermatophyta</taxon>
        <taxon>Magnoliopsida</taxon>
        <taxon>Liliopsida</taxon>
        <taxon>Asparagales</taxon>
        <taxon>Orchidaceae</taxon>
        <taxon>Vanilloideae</taxon>
        <taxon>Vanilleae</taxon>
        <taxon>Vanilla</taxon>
    </lineage>
</organism>
<evidence type="ECO:0000313" key="2">
    <source>
        <dbReference type="Proteomes" id="UP000636800"/>
    </source>
</evidence>
<name>A0A835QXN3_VANPL</name>
<dbReference type="PANTHER" id="PTHR48204:SF1">
    <property type="entry name" value="OS07G0265100 PROTEIN"/>
    <property type="match status" value="1"/>
</dbReference>
<gene>
    <name evidence="1" type="ORF">HPP92_012514</name>
</gene>
<accession>A0A835QXN3</accession>
<keyword evidence="2" id="KW-1185">Reference proteome</keyword>
<dbReference type="Proteomes" id="UP000636800">
    <property type="component" value="Chromosome 5"/>
</dbReference>
<protein>
    <submittedName>
        <fullName evidence="1">Uncharacterized protein</fullName>
    </submittedName>
</protein>
<dbReference type="PANTHER" id="PTHR48204">
    <property type="entry name" value="OS07G0265100 PROTEIN"/>
    <property type="match status" value="1"/>
</dbReference>
<dbReference type="AlphaFoldDB" id="A0A835QXN3"/>
<reference evidence="1 2" key="1">
    <citation type="journal article" date="2020" name="Nat. Food">
        <title>A phased Vanilla planifolia genome enables genetic improvement of flavour and production.</title>
        <authorList>
            <person name="Hasing T."/>
            <person name="Tang H."/>
            <person name="Brym M."/>
            <person name="Khazi F."/>
            <person name="Huang T."/>
            <person name="Chambers A.H."/>
        </authorList>
    </citation>
    <scope>NUCLEOTIDE SEQUENCE [LARGE SCALE GENOMIC DNA]</scope>
    <source>
        <tissue evidence="1">Leaf</tissue>
    </source>
</reference>
<comment type="caution">
    <text evidence="1">The sequence shown here is derived from an EMBL/GenBank/DDBJ whole genome shotgun (WGS) entry which is preliminary data.</text>
</comment>
<sequence>MTGGVEESSNLSVCISMANQPTNKRLLFDRRYNWIGRFDDWKEPSEEALAGGRGMFCVVPIGKGILKMVSQSINFAIGSLSRVLESPEQMSLQALHGSLSSHWQKFSNITKMHKVNLLDIQTGPSTSSLQENTKSSS</sequence>
<dbReference type="EMBL" id="JADCNL010000005">
    <property type="protein sequence ID" value="KAG0481656.1"/>
    <property type="molecule type" value="Genomic_DNA"/>
</dbReference>